<dbReference type="EMBL" id="BSUN01000001">
    <property type="protein sequence ID" value="GMA35943.1"/>
    <property type="molecule type" value="Genomic_DNA"/>
</dbReference>
<organism evidence="3 4">
    <name type="scientific">Demequina litorisediminis</name>
    <dbReference type="NCBI Taxonomy" id="1849022"/>
    <lineage>
        <taxon>Bacteria</taxon>
        <taxon>Bacillati</taxon>
        <taxon>Actinomycetota</taxon>
        <taxon>Actinomycetes</taxon>
        <taxon>Micrococcales</taxon>
        <taxon>Demequinaceae</taxon>
        <taxon>Demequina</taxon>
    </lineage>
</organism>
<dbReference type="InterPro" id="IPR045165">
    <property type="entry name" value="Nitrobindin"/>
</dbReference>
<keyword evidence="4" id="KW-1185">Reference proteome</keyword>
<feature type="domain" description="THAP4-like heme-binding" evidence="2">
    <location>
        <begin position="30"/>
        <end position="190"/>
    </location>
</feature>
<comment type="caution">
    <text evidence="3">The sequence shown here is derived from an EMBL/GenBank/DDBJ whole genome shotgun (WGS) entry which is preliminary data.</text>
</comment>
<proteinExistence type="inferred from homology"/>
<dbReference type="Proteomes" id="UP001157125">
    <property type="component" value="Unassembled WGS sequence"/>
</dbReference>
<dbReference type="PANTHER" id="PTHR15854:SF4">
    <property type="entry name" value="PEROXYNITRITE ISOMERASE THAP4"/>
    <property type="match status" value="1"/>
</dbReference>
<gene>
    <name evidence="3" type="ORF">GCM10025876_21470</name>
</gene>
<sequence>MDVRRRGLASPEEPAALSFVIPDDLAPEAYPLAWLVGRWSGHGEIEYPGIPKAEIVQDIVFDHDGGPYLTYTCTTRLRGTDDEPGQVWSVESGFWRVAPSAPEGVTLQDFQHPLEIVMTEASGVLTCYMGAVGNGRIDLATRFAAATETGPEVRGGTRMYGLVEGELMWAWDLAAFGHDLQSYLSARLTRA</sequence>
<evidence type="ECO:0000313" key="4">
    <source>
        <dbReference type="Proteomes" id="UP001157125"/>
    </source>
</evidence>
<evidence type="ECO:0000256" key="1">
    <source>
        <dbReference type="HAMAP-Rule" id="MF_01297"/>
    </source>
</evidence>
<comment type="similarity">
    <text evidence="1">Belongs to the nitrobindin family.</text>
</comment>
<accession>A0ABQ6IGT4</accession>
<comment type="caution">
    <text evidence="1">Lacks the conserved His residue that binds heme iron in the nitrobindin family.</text>
</comment>
<evidence type="ECO:0000313" key="3">
    <source>
        <dbReference type="EMBL" id="GMA35943.1"/>
    </source>
</evidence>
<name>A0ABQ6IGT4_9MICO</name>
<dbReference type="Pfam" id="PF08768">
    <property type="entry name" value="THAP4_heme-bd"/>
    <property type="match status" value="1"/>
</dbReference>
<dbReference type="HAMAP" id="MF_01297">
    <property type="entry name" value="nitrobindin"/>
    <property type="match status" value="1"/>
</dbReference>
<dbReference type="InterPro" id="IPR022939">
    <property type="entry name" value="Nb(III)_bact/plant"/>
</dbReference>
<evidence type="ECO:0000259" key="2">
    <source>
        <dbReference type="Pfam" id="PF08768"/>
    </source>
</evidence>
<dbReference type="Gene3D" id="2.40.128.20">
    <property type="match status" value="1"/>
</dbReference>
<dbReference type="CDD" id="cd07828">
    <property type="entry name" value="lipocalin_heme-bd-THAP4-like"/>
    <property type="match status" value="1"/>
</dbReference>
<feature type="short sequence motif" description="GXWXGXG" evidence="1">
    <location>
        <begin position="37"/>
        <end position="43"/>
    </location>
</feature>
<dbReference type="InterPro" id="IPR014878">
    <property type="entry name" value="THAP4-like_heme-bd"/>
</dbReference>
<dbReference type="InterPro" id="IPR012674">
    <property type="entry name" value="Calycin"/>
</dbReference>
<dbReference type="PANTHER" id="PTHR15854">
    <property type="entry name" value="THAP4 PROTEIN"/>
    <property type="match status" value="1"/>
</dbReference>
<protein>
    <recommendedName>
        <fullName evidence="1">Ferric nitrobindin-like protein</fullName>
    </recommendedName>
</protein>
<comment type="caution">
    <text evidence="1">Lacks conserved residue(s) required for the propagation of feature annotation.</text>
</comment>
<reference evidence="4" key="1">
    <citation type="journal article" date="2019" name="Int. J. Syst. Evol. Microbiol.">
        <title>The Global Catalogue of Microorganisms (GCM) 10K type strain sequencing project: providing services to taxonomists for standard genome sequencing and annotation.</title>
        <authorList>
            <consortium name="The Broad Institute Genomics Platform"/>
            <consortium name="The Broad Institute Genome Sequencing Center for Infectious Disease"/>
            <person name="Wu L."/>
            <person name="Ma J."/>
        </authorList>
    </citation>
    <scope>NUCLEOTIDE SEQUENCE [LARGE SCALE GENOMIC DNA]</scope>
    <source>
        <strain evidence="4">NBRC 112299</strain>
    </source>
</reference>
<dbReference type="SUPFAM" id="SSF50814">
    <property type="entry name" value="Lipocalins"/>
    <property type="match status" value="1"/>
</dbReference>